<feature type="coiled-coil region" evidence="7">
    <location>
        <begin position="324"/>
        <end position="351"/>
    </location>
</feature>
<dbReference type="SUPFAM" id="SSF54534">
    <property type="entry name" value="FKBP-like"/>
    <property type="match status" value="1"/>
</dbReference>
<keyword evidence="7" id="KW-0175">Coiled coil</keyword>
<name>A0A9D1P998_9FIRM</name>
<comment type="catalytic activity">
    <reaction evidence="1">
        <text>[protein]-peptidylproline (omega=180) = [protein]-peptidylproline (omega=0)</text>
        <dbReference type="Rhea" id="RHEA:16237"/>
        <dbReference type="Rhea" id="RHEA-COMP:10747"/>
        <dbReference type="Rhea" id="RHEA-COMP:10748"/>
        <dbReference type="ChEBI" id="CHEBI:83833"/>
        <dbReference type="ChEBI" id="CHEBI:83834"/>
        <dbReference type="EC" id="5.2.1.8"/>
    </reaction>
</comment>
<keyword evidence="9" id="KW-0472">Membrane</keyword>
<keyword evidence="4 6" id="KW-0697">Rotamase</keyword>
<accession>A0A9D1P998</accession>
<feature type="transmembrane region" description="Helical" evidence="9">
    <location>
        <begin position="7"/>
        <end position="32"/>
    </location>
</feature>
<evidence type="ECO:0000256" key="1">
    <source>
        <dbReference type="ARBA" id="ARBA00000971"/>
    </source>
</evidence>
<dbReference type="EMBL" id="DVOT01000145">
    <property type="protein sequence ID" value="HIV27934.1"/>
    <property type="molecule type" value="Genomic_DNA"/>
</dbReference>
<evidence type="ECO:0000256" key="4">
    <source>
        <dbReference type="ARBA" id="ARBA00023110"/>
    </source>
</evidence>
<dbReference type="EC" id="5.2.1.8" evidence="2"/>
<evidence type="ECO:0000256" key="3">
    <source>
        <dbReference type="ARBA" id="ARBA00022729"/>
    </source>
</evidence>
<evidence type="ECO:0000313" key="11">
    <source>
        <dbReference type="EMBL" id="HIV27934.1"/>
    </source>
</evidence>
<dbReference type="Pfam" id="PF00639">
    <property type="entry name" value="Rotamase"/>
    <property type="match status" value="1"/>
</dbReference>
<reference evidence="11" key="1">
    <citation type="submission" date="2020-10" db="EMBL/GenBank/DDBJ databases">
        <authorList>
            <person name="Gilroy R."/>
        </authorList>
    </citation>
    <scope>NUCLEOTIDE SEQUENCE</scope>
    <source>
        <strain evidence="11">CHK183-6373</strain>
    </source>
</reference>
<comment type="caution">
    <text evidence="11">The sequence shown here is derived from an EMBL/GenBank/DDBJ whole genome shotgun (WGS) entry which is preliminary data.</text>
</comment>
<evidence type="ECO:0000256" key="8">
    <source>
        <dbReference type="SAM" id="MobiDB-lite"/>
    </source>
</evidence>
<keyword evidence="9" id="KW-0812">Transmembrane</keyword>
<dbReference type="InterPro" id="IPR046357">
    <property type="entry name" value="PPIase_dom_sf"/>
</dbReference>
<evidence type="ECO:0000256" key="5">
    <source>
        <dbReference type="ARBA" id="ARBA00023235"/>
    </source>
</evidence>
<dbReference type="SUPFAM" id="SSF109998">
    <property type="entry name" value="Triger factor/SurA peptide-binding domain-like"/>
    <property type="match status" value="1"/>
</dbReference>
<evidence type="ECO:0000259" key="10">
    <source>
        <dbReference type="PROSITE" id="PS50198"/>
    </source>
</evidence>
<dbReference type="Proteomes" id="UP000886884">
    <property type="component" value="Unassembled WGS sequence"/>
</dbReference>
<evidence type="ECO:0000256" key="2">
    <source>
        <dbReference type="ARBA" id="ARBA00013194"/>
    </source>
</evidence>
<dbReference type="InterPro" id="IPR050245">
    <property type="entry name" value="PrsA_foldase"/>
</dbReference>
<proteinExistence type="predicted"/>
<keyword evidence="5 6" id="KW-0413">Isomerase</keyword>
<protein>
    <recommendedName>
        <fullName evidence="2">peptidylprolyl isomerase</fullName>
        <ecNumber evidence="2">5.2.1.8</ecNumber>
    </recommendedName>
</protein>
<reference evidence="11" key="2">
    <citation type="journal article" date="2021" name="PeerJ">
        <title>Extensive microbial diversity within the chicken gut microbiome revealed by metagenomics and culture.</title>
        <authorList>
            <person name="Gilroy R."/>
            <person name="Ravi A."/>
            <person name="Getino M."/>
            <person name="Pursley I."/>
            <person name="Horton D.L."/>
            <person name="Alikhan N.F."/>
            <person name="Baker D."/>
            <person name="Gharbi K."/>
            <person name="Hall N."/>
            <person name="Watson M."/>
            <person name="Adriaenssens E.M."/>
            <person name="Foster-Nyarko E."/>
            <person name="Jarju S."/>
            <person name="Secka A."/>
            <person name="Antonio M."/>
            <person name="Oren A."/>
            <person name="Chaudhuri R.R."/>
            <person name="La Ragione R."/>
            <person name="Hildebrand F."/>
            <person name="Pallen M.J."/>
        </authorList>
    </citation>
    <scope>NUCLEOTIDE SEQUENCE</scope>
    <source>
        <strain evidence="11">CHK183-6373</strain>
    </source>
</reference>
<sequence length="489" mass="52990">MAKKKDGLLPVFIVMAALLVVSIGFLAGYNAWVNRELTPEEDAAQVAIVYNDNDGNSQSITKGEVQDAYTEAATMYQMNYGTTSGYESQILNEALSAAISDRIVPLKAQELGLDEVTDEERATMEETAQSQLDSTVDSYIASYLTEEQQALSEEEQRQIALDALAAEGVDFDYAYEQQLSALYETRVFEAATADVTPTDEELHTYYEEQLASDTEMYDEAWYYALTAQYGQTSLWAPEGVRIVKHILLDPGEELKEAYSTASSALNSALSSIESTQAEIAELEAEINGTDETAEDAAAEATATPAPTATLDPSATPEPSPEEQLAAAQAELEELNASLPDLEAAAETARADCIAAVQDTLDEIQARLAAGEDFEALIAEYGQDPGMEDSDGYYVAEGAINWVSEFTDGAMALANVGDVSEPIVSASGVHLIRYMSDVTPGATSEEDAHDYLVEVVTAQKKNEVYQEKLGEWMTEEYKVTVYSDVVSDIG</sequence>
<evidence type="ECO:0000313" key="12">
    <source>
        <dbReference type="Proteomes" id="UP000886884"/>
    </source>
</evidence>
<dbReference type="AlphaFoldDB" id="A0A9D1P998"/>
<keyword evidence="3" id="KW-0732">Signal</keyword>
<dbReference type="PROSITE" id="PS50198">
    <property type="entry name" value="PPIC_PPIASE_2"/>
    <property type="match status" value="1"/>
</dbReference>
<evidence type="ECO:0000256" key="7">
    <source>
        <dbReference type="SAM" id="Coils"/>
    </source>
</evidence>
<feature type="region of interest" description="Disordered" evidence="8">
    <location>
        <begin position="293"/>
        <end position="320"/>
    </location>
</feature>
<dbReference type="PANTHER" id="PTHR47245:SF1">
    <property type="entry name" value="FOLDASE PROTEIN PRSA"/>
    <property type="match status" value="1"/>
</dbReference>
<evidence type="ECO:0000256" key="9">
    <source>
        <dbReference type="SAM" id="Phobius"/>
    </source>
</evidence>
<dbReference type="PANTHER" id="PTHR47245">
    <property type="entry name" value="PEPTIDYLPROLYL ISOMERASE"/>
    <property type="match status" value="1"/>
</dbReference>
<dbReference type="InterPro" id="IPR000297">
    <property type="entry name" value="PPIase_PpiC"/>
</dbReference>
<organism evidence="11 12">
    <name type="scientific">Candidatus Ornithocaccomicrobium faecavium</name>
    <dbReference type="NCBI Taxonomy" id="2840890"/>
    <lineage>
        <taxon>Bacteria</taxon>
        <taxon>Bacillati</taxon>
        <taxon>Bacillota</taxon>
        <taxon>Clostridia</taxon>
        <taxon>Candidatus Ornithocaccomicrobium</taxon>
    </lineage>
</organism>
<keyword evidence="9" id="KW-1133">Transmembrane helix</keyword>
<gene>
    <name evidence="11" type="ORF">IAA64_08195</name>
</gene>
<feature type="domain" description="PpiC" evidence="10">
    <location>
        <begin position="326"/>
        <end position="435"/>
    </location>
</feature>
<dbReference type="Gene3D" id="3.10.50.40">
    <property type="match status" value="1"/>
</dbReference>
<dbReference type="GO" id="GO:0003755">
    <property type="term" value="F:peptidyl-prolyl cis-trans isomerase activity"/>
    <property type="evidence" value="ECO:0007669"/>
    <property type="project" value="UniProtKB-KW"/>
</dbReference>
<feature type="compositionally biased region" description="Low complexity" evidence="8">
    <location>
        <begin position="298"/>
        <end position="314"/>
    </location>
</feature>
<dbReference type="InterPro" id="IPR027304">
    <property type="entry name" value="Trigger_fact/SurA_dom_sf"/>
</dbReference>
<evidence type="ECO:0000256" key="6">
    <source>
        <dbReference type="PROSITE-ProRule" id="PRU00278"/>
    </source>
</evidence>